<dbReference type="EMBL" id="JAIWYP010000003">
    <property type="protein sequence ID" value="KAH3850973.1"/>
    <property type="molecule type" value="Genomic_DNA"/>
</dbReference>
<reference evidence="1" key="1">
    <citation type="journal article" date="2019" name="bioRxiv">
        <title>The Genome of the Zebra Mussel, Dreissena polymorpha: A Resource for Invasive Species Research.</title>
        <authorList>
            <person name="McCartney M.A."/>
            <person name="Auch B."/>
            <person name="Kono T."/>
            <person name="Mallez S."/>
            <person name="Zhang Y."/>
            <person name="Obille A."/>
            <person name="Becker A."/>
            <person name="Abrahante J.E."/>
            <person name="Garbe J."/>
            <person name="Badalamenti J.P."/>
            <person name="Herman A."/>
            <person name="Mangelson H."/>
            <person name="Liachko I."/>
            <person name="Sullivan S."/>
            <person name="Sone E.D."/>
            <person name="Koren S."/>
            <person name="Silverstein K.A.T."/>
            <person name="Beckman K.B."/>
            <person name="Gohl D.M."/>
        </authorList>
    </citation>
    <scope>NUCLEOTIDE SEQUENCE</scope>
    <source>
        <strain evidence="1">Duluth1</strain>
        <tissue evidence="1">Whole animal</tissue>
    </source>
</reference>
<evidence type="ECO:0000313" key="2">
    <source>
        <dbReference type="Proteomes" id="UP000828390"/>
    </source>
</evidence>
<dbReference type="AlphaFoldDB" id="A0A9D4L3C2"/>
<accession>A0A9D4L3C2</accession>
<sequence>MQTTSERVQGEPVRGVESIVCEEATNGKKDKGNPDQFARAEGLFIANDVDLSQRKLILSNAVEQNPGPTIFGALDDWLSVLGDQQLQETTNLVLCPKHLRSKLMLPLFDEEFNIMDGVYTYTAQDHYKYLENLSFNHFPIFQNPVKESIHRRSLKDGAPDYPLYISVVQINISVLASHVAGIPGYQLYRSVTVYNYISVLASHIAGIPGYPLYISVTVNNYISVLASHVAGIPGY</sequence>
<name>A0A9D4L3C2_DREPO</name>
<reference evidence="1" key="2">
    <citation type="submission" date="2020-11" db="EMBL/GenBank/DDBJ databases">
        <authorList>
            <person name="McCartney M.A."/>
            <person name="Auch B."/>
            <person name="Kono T."/>
            <person name="Mallez S."/>
            <person name="Becker A."/>
            <person name="Gohl D.M."/>
            <person name="Silverstein K.A.T."/>
            <person name="Koren S."/>
            <person name="Bechman K.B."/>
            <person name="Herman A."/>
            <person name="Abrahante J.E."/>
            <person name="Garbe J."/>
        </authorList>
    </citation>
    <scope>NUCLEOTIDE SEQUENCE</scope>
    <source>
        <strain evidence="1">Duluth1</strain>
        <tissue evidence="1">Whole animal</tissue>
    </source>
</reference>
<evidence type="ECO:0000313" key="1">
    <source>
        <dbReference type="EMBL" id="KAH3850973.1"/>
    </source>
</evidence>
<organism evidence="1 2">
    <name type="scientific">Dreissena polymorpha</name>
    <name type="common">Zebra mussel</name>
    <name type="synonym">Mytilus polymorpha</name>
    <dbReference type="NCBI Taxonomy" id="45954"/>
    <lineage>
        <taxon>Eukaryota</taxon>
        <taxon>Metazoa</taxon>
        <taxon>Spiralia</taxon>
        <taxon>Lophotrochozoa</taxon>
        <taxon>Mollusca</taxon>
        <taxon>Bivalvia</taxon>
        <taxon>Autobranchia</taxon>
        <taxon>Heteroconchia</taxon>
        <taxon>Euheterodonta</taxon>
        <taxon>Imparidentia</taxon>
        <taxon>Neoheterodontei</taxon>
        <taxon>Myida</taxon>
        <taxon>Dreissenoidea</taxon>
        <taxon>Dreissenidae</taxon>
        <taxon>Dreissena</taxon>
    </lineage>
</organism>
<dbReference type="Proteomes" id="UP000828390">
    <property type="component" value="Unassembled WGS sequence"/>
</dbReference>
<proteinExistence type="predicted"/>
<keyword evidence="2" id="KW-1185">Reference proteome</keyword>
<protein>
    <submittedName>
        <fullName evidence="1">Uncharacterized protein</fullName>
    </submittedName>
</protein>
<gene>
    <name evidence="1" type="ORF">DPMN_093449</name>
</gene>
<comment type="caution">
    <text evidence="1">The sequence shown here is derived from an EMBL/GenBank/DDBJ whole genome shotgun (WGS) entry which is preliminary data.</text>
</comment>